<organism evidence="3 4">
    <name type="scientific">Pseudomassariella vexata</name>
    <dbReference type="NCBI Taxonomy" id="1141098"/>
    <lineage>
        <taxon>Eukaryota</taxon>
        <taxon>Fungi</taxon>
        <taxon>Dikarya</taxon>
        <taxon>Ascomycota</taxon>
        <taxon>Pezizomycotina</taxon>
        <taxon>Sordariomycetes</taxon>
        <taxon>Xylariomycetidae</taxon>
        <taxon>Amphisphaeriales</taxon>
        <taxon>Pseudomassariaceae</taxon>
        <taxon>Pseudomassariella</taxon>
    </lineage>
</organism>
<dbReference type="InterPro" id="IPR036864">
    <property type="entry name" value="Zn2-C6_fun-type_DNA-bd_sf"/>
</dbReference>
<protein>
    <recommendedName>
        <fullName evidence="2">Zn(2)-C6 fungal-type domain-containing protein</fullName>
    </recommendedName>
</protein>
<dbReference type="Pfam" id="PF00172">
    <property type="entry name" value="Zn_clus"/>
    <property type="match status" value="1"/>
</dbReference>
<dbReference type="GeneID" id="63781100"/>
<evidence type="ECO:0000259" key="2">
    <source>
        <dbReference type="PROSITE" id="PS50048"/>
    </source>
</evidence>
<evidence type="ECO:0000256" key="1">
    <source>
        <dbReference type="ARBA" id="ARBA00023242"/>
    </source>
</evidence>
<dbReference type="Proteomes" id="UP000193689">
    <property type="component" value="Unassembled WGS sequence"/>
</dbReference>
<dbReference type="RefSeq" id="XP_040720380.1">
    <property type="nucleotide sequence ID" value="XM_040864888.1"/>
</dbReference>
<keyword evidence="1" id="KW-0539">Nucleus</keyword>
<evidence type="ECO:0000313" key="4">
    <source>
        <dbReference type="Proteomes" id="UP000193689"/>
    </source>
</evidence>
<dbReference type="PROSITE" id="PS50048">
    <property type="entry name" value="ZN2_CY6_FUNGAL_2"/>
    <property type="match status" value="1"/>
</dbReference>
<comment type="caution">
    <text evidence="3">The sequence shown here is derived from an EMBL/GenBank/DDBJ whole genome shotgun (WGS) entry which is preliminary data.</text>
</comment>
<name>A0A1Y2EFT2_9PEZI</name>
<accession>A0A1Y2EFT2</accession>
<proteinExistence type="predicted"/>
<dbReference type="GO" id="GO:0008270">
    <property type="term" value="F:zinc ion binding"/>
    <property type="evidence" value="ECO:0007669"/>
    <property type="project" value="InterPro"/>
</dbReference>
<dbReference type="InParanoid" id="A0A1Y2EFT2"/>
<feature type="domain" description="Zn(2)-C6 fungal-type" evidence="2">
    <location>
        <begin position="43"/>
        <end position="72"/>
    </location>
</feature>
<dbReference type="InterPro" id="IPR001138">
    <property type="entry name" value="Zn2Cys6_DnaBD"/>
</dbReference>
<dbReference type="EMBL" id="MCFJ01000002">
    <property type="protein sequence ID" value="ORY70430.1"/>
    <property type="molecule type" value="Genomic_DNA"/>
</dbReference>
<dbReference type="CDD" id="cd00067">
    <property type="entry name" value="GAL4"/>
    <property type="match status" value="1"/>
</dbReference>
<reference evidence="3 4" key="1">
    <citation type="submission" date="2016-07" db="EMBL/GenBank/DDBJ databases">
        <title>Pervasive Adenine N6-methylation of Active Genes in Fungi.</title>
        <authorList>
            <consortium name="DOE Joint Genome Institute"/>
            <person name="Mondo S.J."/>
            <person name="Dannebaum R.O."/>
            <person name="Kuo R.C."/>
            <person name="Labutti K."/>
            <person name="Haridas S."/>
            <person name="Kuo A."/>
            <person name="Salamov A."/>
            <person name="Ahrendt S.R."/>
            <person name="Lipzen A."/>
            <person name="Sullivan W."/>
            <person name="Andreopoulos W.B."/>
            <person name="Clum A."/>
            <person name="Lindquist E."/>
            <person name="Daum C."/>
            <person name="Ramamoorthy G.K."/>
            <person name="Gryganskyi A."/>
            <person name="Culley D."/>
            <person name="Magnuson J.K."/>
            <person name="James T.Y."/>
            <person name="O'Malley M.A."/>
            <person name="Stajich J.E."/>
            <person name="Spatafora J.W."/>
            <person name="Visel A."/>
            <person name="Grigoriev I.V."/>
        </authorList>
    </citation>
    <scope>NUCLEOTIDE SEQUENCE [LARGE SCALE GENOMIC DNA]</scope>
    <source>
        <strain evidence="3 4">CBS 129021</strain>
    </source>
</reference>
<dbReference type="OrthoDB" id="2943660at2759"/>
<keyword evidence="4" id="KW-1185">Reference proteome</keyword>
<dbReference type="PROSITE" id="PS00463">
    <property type="entry name" value="ZN2_CY6_FUNGAL_1"/>
    <property type="match status" value="1"/>
</dbReference>
<dbReference type="SMART" id="SM00066">
    <property type="entry name" value="GAL4"/>
    <property type="match status" value="1"/>
</dbReference>
<dbReference type="AlphaFoldDB" id="A0A1Y2EFT2"/>
<evidence type="ECO:0000313" key="3">
    <source>
        <dbReference type="EMBL" id="ORY70430.1"/>
    </source>
</evidence>
<sequence>MPPDRTARVCHNGWIPTNLFSNWQSSGSNRGGSKGLVRRPMTACESCREAKVKCTGQQKCHRCIARGLLCRYTAKTGPGISTLSAESVRRLPNDAVAWPSPIRTTSEEMPLEFNINAPDQSPPVHTPYVSGMGLESMPSADWVNEMPHHSMNDFDWRPIDPVLNSLARSSSLSVQNGVVSFASSCLCRANLMLLLPIVTSAMRDKRLDEIFKVTSEMMRGCQDLVDCTTCQVSCTDLLMMMTILQETSCCFEYIARSDLDGAVKITFGGYEVSSNDAKFRAMLVMDLVQRASTVLTSINSNCRSKVAELGDEPCTLAQANIAYLDATIGHFRSMLRCVAGYVTDSVDKSASASEAPLGVRLAQPPND</sequence>
<dbReference type="GO" id="GO:0000981">
    <property type="term" value="F:DNA-binding transcription factor activity, RNA polymerase II-specific"/>
    <property type="evidence" value="ECO:0007669"/>
    <property type="project" value="InterPro"/>
</dbReference>
<dbReference type="SUPFAM" id="SSF57701">
    <property type="entry name" value="Zn2/Cys6 DNA-binding domain"/>
    <property type="match status" value="1"/>
</dbReference>
<dbReference type="Gene3D" id="4.10.240.10">
    <property type="entry name" value="Zn(2)-C6 fungal-type DNA-binding domain"/>
    <property type="match status" value="1"/>
</dbReference>
<gene>
    <name evidence="3" type="ORF">BCR38DRAFT_503988</name>
</gene>